<dbReference type="InterPro" id="IPR029476">
    <property type="entry name" value="DNase_NucA_NucB"/>
</dbReference>
<feature type="chain" id="PRO_5040235575" description="Deoxyribonuclease NucA/NucB domain-containing protein" evidence="1">
    <location>
        <begin position="23"/>
        <end position="287"/>
    </location>
</feature>
<sequence length="287" mass="31584">MYVSAVLSTLAGVLALQASASAVPNNVKRSPNLLMVFDCANGGLGDVCNNMCYGAFCAKWGSSFTWDKPSKSVARKRSTKAGCGSGNRCSKAPYGSKYQCDEYPFKSVQESDKGGQVNRCVESKYNNAQSQVVKNFYNSYANFKGLGCDKKYPCTFRISFSNSGNIPWCNAGPNPKCKNDGNEYNKDGKIPDPKKRDTGLVGKRYALASGEIIYSPEPLEIGDIAIRTAPINGTLFEEYNSAHVKRDLIDGEETEYDQYEYMMHNLKTIRDEVVGVVPDDDDADEVY</sequence>
<keyword evidence="1" id="KW-0732">Signal</keyword>
<accession>A0A9P4MQH2</accession>
<dbReference type="AlphaFoldDB" id="A0A9P4MQH2"/>
<dbReference type="EMBL" id="ML994551">
    <property type="protein sequence ID" value="KAF2195968.1"/>
    <property type="molecule type" value="Genomic_DNA"/>
</dbReference>
<feature type="signal peptide" evidence="1">
    <location>
        <begin position="1"/>
        <end position="22"/>
    </location>
</feature>
<dbReference type="Proteomes" id="UP000799536">
    <property type="component" value="Unassembled WGS sequence"/>
</dbReference>
<evidence type="ECO:0000313" key="4">
    <source>
        <dbReference type="Proteomes" id="UP000799536"/>
    </source>
</evidence>
<gene>
    <name evidence="3" type="ORF">GQ43DRAFT_289178</name>
</gene>
<protein>
    <recommendedName>
        <fullName evidence="2">Deoxyribonuclease NucA/NucB domain-containing protein</fullName>
    </recommendedName>
</protein>
<reference evidence="3" key="1">
    <citation type="journal article" date="2020" name="Stud. Mycol.">
        <title>101 Dothideomycetes genomes: a test case for predicting lifestyles and emergence of pathogens.</title>
        <authorList>
            <person name="Haridas S."/>
            <person name="Albert R."/>
            <person name="Binder M."/>
            <person name="Bloem J."/>
            <person name="Labutti K."/>
            <person name="Salamov A."/>
            <person name="Andreopoulos B."/>
            <person name="Baker S."/>
            <person name="Barry K."/>
            <person name="Bills G."/>
            <person name="Bluhm B."/>
            <person name="Cannon C."/>
            <person name="Castanera R."/>
            <person name="Culley D."/>
            <person name="Daum C."/>
            <person name="Ezra D."/>
            <person name="Gonzalez J."/>
            <person name="Henrissat B."/>
            <person name="Kuo A."/>
            <person name="Liang C."/>
            <person name="Lipzen A."/>
            <person name="Lutzoni F."/>
            <person name="Magnuson J."/>
            <person name="Mondo S."/>
            <person name="Nolan M."/>
            <person name="Ohm R."/>
            <person name="Pangilinan J."/>
            <person name="Park H.-J."/>
            <person name="Ramirez L."/>
            <person name="Alfaro M."/>
            <person name="Sun H."/>
            <person name="Tritt A."/>
            <person name="Yoshinaga Y."/>
            <person name="Zwiers L.-H."/>
            <person name="Turgeon B."/>
            <person name="Goodwin S."/>
            <person name="Spatafora J."/>
            <person name="Crous P."/>
            <person name="Grigoriev I."/>
        </authorList>
    </citation>
    <scope>NUCLEOTIDE SEQUENCE</scope>
    <source>
        <strain evidence="3">ATCC 74209</strain>
    </source>
</reference>
<evidence type="ECO:0000313" key="3">
    <source>
        <dbReference type="EMBL" id="KAF2195968.1"/>
    </source>
</evidence>
<evidence type="ECO:0000259" key="2">
    <source>
        <dbReference type="Pfam" id="PF14040"/>
    </source>
</evidence>
<name>A0A9P4MQH2_9PLEO</name>
<organism evidence="3 4">
    <name type="scientific">Delitschia confertaspora ATCC 74209</name>
    <dbReference type="NCBI Taxonomy" id="1513339"/>
    <lineage>
        <taxon>Eukaryota</taxon>
        <taxon>Fungi</taxon>
        <taxon>Dikarya</taxon>
        <taxon>Ascomycota</taxon>
        <taxon>Pezizomycotina</taxon>
        <taxon>Dothideomycetes</taxon>
        <taxon>Pleosporomycetidae</taxon>
        <taxon>Pleosporales</taxon>
        <taxon>Delitschiaceae</taxon>
        <taxon>Delitschia</taxon>
    </lineage>
</organism>
<feature type="domain" description="Deoxyribonuclease NucA/NucB" evidence="2">
    <location>
        <begin position="51"/>
        <end position="139"/>
    </location>
</feature>
<dbReference type="Pfam" id="PF14040">
    <property type="entry name" value="DNase_NucA_NucB"/>
    <property type="match status" value="1"/>
</dbReference>
<keyword evidence="4" id="KW-1185">Reference proteome</keyword>
<comment type="caution">
    <text evidence="3">The sequence shown here is derived from an EMBL/GenBank/DDBJ whole genome shotgun (WGS) entry which is preliminary data.</text>
</comment>
<proteinExistence type="predicted"/>
<evidence type="ECO:0000256" key="1">
    <source>
        <dbReference type="SAM" id="SignalP"/>
    </source>
</evidence>
<dbReference type="OrthoDB" id="2748312at2759"/>